<dbReference type="Gene3D" id="3.30.70.270">
    <property type="match status" value="1"/>
</dbReference>
<dbReference type="PROSITE" id="PS50883">
    <property type="entry name" value="EAL"/>
    <property type="match status" value="1"/>
</dbReference>
<dbReference type="InterPro" id="IPR050706">
    <property type="entry name" value="Cyclic-di-GMP_PDE-like"/>
</dbReference>
<proteinExistence type="predicted"/>
<dbReference type="Proteomes" id="UP001149822">
    <property type="component" value="Unassembled WGS sequence"/>
</dbReference>
<dbReference type="SMART" id="SM00052">
    <property type="entry name" value="EAL"/>
    <property type="match status" value="1"/>
</dbReference>
<feature type="region of interest" description="Disordered" evidence="1">
    <location>
        <begin position="408"/>
        <end position="432"/>
    </location>
</feature>
<dbReference type="InterPro" id="IPR035919">
    <property type="entry name" value="EAL_sf"/>
</dbReference>
<dbReference type="InterPro" id="IPR043128">
    <property type="entry name" value="Rev_trsase/Diguanyl_cyclase"/>
</dbReference>
<feature type="domain" description="EAL" evidence="2">
    <location>
        <begin position="166"/>
        <end position="422"/>
    </location>
</feature>
<accession>A0ABT4JAU4</accession>
<reference evidence="3" key="1">
    <citation type="submission" date="2022-12" db="EMBL/GenBank/DDBJ databases">
        <title>Paracoccus sp. EF6 isolated from a lake water.</title>
        <authorList>
            <person name="Liu H."/>
        </authorList>
    </citation>
    <scope>NUCLEOTIDE SEQUENCE</scope>
    <source>
        <strain evidence="3">EF6</strain>
    </source>
</reference>
<dbReference type="EMBL" id="JAPTYD010000075">
    <property type="protein sequence ID" value="MCZ0964198.1"/>
    <property type="molecule type" value="Genomic_DNA"/>
</dbReference>
<sequence length="432" mass="47390">MGSSREPFCPDDIIRDWLAQRPCPGGFALIVPDNLDMLEVTAGPLQTHLLHRLMQERLATYFEPSNMAGDEAMDGFLVCLRSSDSAACRILVEQALEDISDIKLEHGVRSIALTARAGIVWTETGISPEVVRRNLVTAIVAARHEQRSCMVLDRPDIATINSTELTAQLICDLPVAIAENRLQLHAQDIVATGSGPDAPREVEILLQLLDREGNAYPPSSFLPAAEKSALIEMVDRWVLRRVLVDFASDLHAHPELRVSINISAPTLSNPAFAGLLAEILRQSEIDPQRVQLEITESSAIRNLDQARSNIRKARQLGCRIALDDFGAGLSSYGYLTAFEPDCIKIDGALIQNVVKPENVEAQIVRSIIHLAHELGIEVVAEHVSSPEILKALRDLGADKVQGFELGRPGPLSQLFESRGRRHADKEQGSDAE</sequence>
<evidence type="ECO:0000256" key="1">
    <source>
        <dbReference type="SAM" id="MobiDB-lite"/>
    </source>
</evidence>
<dbReference type="InterPro" id="IPR001633">
    <property type="entry name" value="EAL_dom"/>
</dbReference>
<dbReference type="Gene3D" id="3.20.20.450">
    <property type="entry name" value="EAL domain"/>
    <property type="match status" value="1"/>
</dbReference>
<gene>
    <name evidence="3" type="ORF">OU682_21725</name>
</gene>
<dbReference type="PANTHER" id="PTHR33121:SF23">
    <property type="entry name" value="CYCLIC DI-GMP PHOSPHODIESTERASE PDEB"/>
    <property type="match status" value="1"/>
</dbReference>
<feature type="compositionally biased region" description="Basic and acidic residues" evidence="1">
    <location>
        <begin position="423"/>
        <end position="432"/>
    </location>
</feature>
<evidence type="ECO:0000313" key="4">
    <source>
        <dbReference type="Proteomes" id="UP001149822"/>
    </source>
</evidence>
<dbReference type="CDD" id="cd01948">
    <property type="entry name" value="EAL"/>
    <property type="match status" value="1"/>
</dbReference>
<name>A0ABT4JAU4_9RHOB</name>
<dbReference type="PANTHER" id="PTHR33121">
    <property type="entry name" value="CYCLIC DI-GMP PHOSPHODIESTERASE PDEF"/>
    <property type="match status" value="1"/>
</dbReference>
<dbReference type="SUPFAM" id="SSF141868">
    <property type="entry name" value="EAL domain-like"/>
    <property type="match status" value="1"/>
</dbReference>
<evidence type="ECO:0000313" key="3">
    <source>
        <dbReference type="EMBL" id="MCZ0964198.1"/>
    </source>
</evidence>
<protein>
    <submittedName>
        <fullName evidence="3">EAL domain-containing protein</fullName>
    </submittedName>
</protein>
<evidence type="ECO:0000259" key="2">
    <source>
        <dbReference type="PROSITE" id="PS50883"/>
    </source>
</evidence>
<dbReference type="RefSeq" id="WP_268944293.1">
    <property type="nucleotide sequence ID" value="NZ_JAPTYD010000075.1"/>
</dbReference>
<keyword evidence="4" id="KW-1185">Reference proteome</keyword>
<comment type="caution">
    <text evidence="3">The sequence shown here is derived from an EMBL/GenBank/DDBJ whole genome shotgun (WGS) entry which is preliminary data.</text>
</comment>
<dbReference type="Pfam" id="PF00563">
    <property type="entry name" value="EAL"/>
    <property type="match status" value="1"/>
</dbReference>
<organism evidence="3 4">
    <name type="scientific">Paracoccus benzoatiresistens</name>
    <dbReference type="NCBI Taxonomy" id="2997341"/>
    <lineage>
        <taxon>Bacteria</taxon>
        <taxon>Pseudomonadati</taxon>
        <taxon>Pseudomonadota</taxon>
        <taxon>Alphaproteobacteria</taxon>
        <taxon>Rhodobacterales</taxon>
        <taxon>Paracoccaceae</taxon>
        <taxon>Paracoccus</taxon>
    </lineage>
</organism>